<dbReference type="Proteomes" id="UP000001555">
    <property type="component" value="Unassembled WGS sequence"/>
</dbReference>
<sequence>MAAIDGDSSEPLPKPSSKARAFLGTLRNLRPDAVTSNESSSQSRFPRLRSAMKGYHKQLSSHLLKKATVSSKSLEFPRRSTLRVPWSRLAVFEAAFMSFVTLIVLFLGVLLDYVGYDSSTSDRACSTAGCRQSLKLLEDARDQNRCVLEPS</sequence>
<dbReference type="EMBL" id="ABJB010772080">
    <property type="status" value="NOT_ANNOTATED_CDS"/>
    <property type="molecule type" value="Genomic_DNA"/>
</dbReference>
<evidence type="ECO:0000313" key="4">
    <source>
        <dbReference type="Proteomes" id="UP000001555"/>
    </source>
</evidence>
<dbReference type="EMBL" id="DS613917">
    <property type="protein sequence ID" value="EEC00277.1"/>
    <property type="molecule type" value="Genomic_DNA"/>
</dbReference>
<keyword evidence="4" id="KW-1185">Reference proteome</keyword>
<gene>
    <name evidence="2" type="ORF">IscW_ISCW000395</name>
</gene>
<name>B7P105_IXOSC</name>
<dbReference type="PaxDb" id="6945-B7P105"/>
<dbReference type="AlphaFoldDB" id="B7P105"/>
<reference evidence="2 4" key="1">
    <citation type="submission" date="2008-03" db="EMBL/GenBank/DDBJ databases">
        <title>Annotation of Ixodes scapularis.</title>
        <authorList>
            <consortium name="Ixodes scapularis Genome Project Consortium"/>
            <person name="Caler E."/>
            <person name="Hannick L.I."/>
            <person name="Bidwell S."/>
            <person name="Joardar V."/>
            <person name="Thiagarajan M."/>
            <person name="Amedeo P."/>
            <person name="Galinsky K.J."/>
            <person name="Schobel S."/>
            <person name="Inman J."/>
            <person name="Hostetler J."/>
            <person name="Miller J."/>
            <person name="Hammond M."/>
            <person name="Megy K."/>
            <person name="Lawson D."/>
            <person name="Kodira C."/>
            <person name="Sutton G."/>
            <person name="Meyer J."/>
            <person name="Hill C.A."/>
            <person name="Birren B."/>
            <person name="Nene V."/>
            <person name="Collins F."/>
            <person name="Alarcon-Chaidez F."/>
            <person name="Wikel S."/>
            <person name="Strausberg R."/>
        </authorList>
    </citation>
    <scope>NUCLEOTIDE SEQUENCE [LARGE SCALE GENOMIC DNA]</scope>
    <source>
        <strain evidence="4">Wikel</strain>
        <strain evidence="2">Wikel colony</strain>
    </source>
</reference>
<dbReference type="HOGENOM" id="CLU_1733503_0_0_1"/>
<keyword evidence="1" id="KW-0472">Membrane</keyword>
<dbReference type="EnsemblMetazoa" id="ISCW000395-RA">
    <property type="protein sequence ID" value="ISCW000395-PA"/>
    <property type="gene ID" value="ISCW000395"/>
</dbReference>
<keyword evidence="1" id="KW-1133">Transmembrane helix</keyword>
<organism>
    <name type="scientific">Ixodes scapularis</name>
    <name type="common">Black-legged tick</name>
    <name type="synonym">Deer tick</name>
    <dbReference type="NCBI Taxonomy" id="6945"/>
    <lineage>
        <taxon>Eukaryota</taxon>
        <taxon>Metazoa</taxon>
        <taxon>Ecdysozoa</taxon>
        <taxon>Arthropoda</taxon>
        <taxon>Chelicerata</taxon>
        <taxon>Arachnida</taxon>
        <taxon>Acari</taxon>
        <taxon>Parasitiformes</taxon>
        <taxon>Ixodida</taxon>
        <taxon>Ixodoidea</taxon>
        <taxon>Ixodidae</taxon>
        <taxon>Ixodinae</taxon>
        <taxon>Ixodes</taxon>
    </lineage>
</organism>
<dbReference type="InParanoid" id="B7P105"/>
<evidence type="ECO:0000313" key="2">
    <source>
        <dbReference type="EMBL" id="EEC00277.1"/>
    </source>
</evidence>
<protein>
    <submittedName>
        <fullName evidence="2 3">Uncharacterized protein</fullName>
    </submittedName>
</protein>
<evidence type="ECO:0000256" key="1">
    <source>
        <dbReference type="SAM" id="Phobius"/>
    </source>
</evidence>
<keyword evidence="1" id="KW-0812">Transmembrane</keyword>
<accession>B7P105</accession>
<reference evidence="3" key="2">
    <citation type="submission" date="2020-05" db="UniProtKB">
        <authorList>
            <consortium name="EnsemblMetazoa"/>
        </authorList>
    </citation>
    <scope>IDENTIFICATION</scope>
    <source>
        <strain evidence="3">wikel</strain>
    </source>
</reference>
<proteinExistence type="predicted"/>
<feature type="transmembrane region" description="Helical" evidence="1">
    <location>
        <begin position="89"/>
        <end position="111"/>
    </location>
</feature>
<dbReference type="VEuPathDB" id="VectorBase:ISCI000395"/>
<evidence type="ECO:0000313" key="3">
    <source>
        <dbReference type="EnsemblMetazoa" id="ISCW000395-PA"/>
    </source>
</evidence>
<dbReference type="VEuPathDB" id="VectorBase:ISCW000395"/>